<sequence length="490" mass="56218">MKNLLYLIFLIFILTSNPVNVAGKDFFIAALEKRADGIYFSDHKMDADPETFQQLDVFWSKDKNKVFYRWHVVDVADPGSFEAINYQIGKDKYNVYWNSQFSEGIHAIKDADPKTFVLCGPTSVYAYDKERVFYISSETADGQEIKGTDKESFEILRGSYSKDKNNVYYKNEIVESADPDSFKVIQGSVTDFTNYSIDSHYVYCHGKKLDNSDAKTFEIINQYNAKDKNNVYTNNLFECNIMTGADPGSYVDLSRNYKKDKNNVYFGYWGDIIENADPESLELIQDIYSKDKNNVYLMADVIEGADPKTFRYLNYGYSLDANNVFYMDKAIKGADINSFRVVKEKYAADSFANYFQDIVISRNGKTHDIKNKIMHDRLRGRILLETEKNGEAWYVSPDLNKAYYLGLPLDAFAVMRELGLGISETNYNSFKGYAPQKLSGKIILRTEAMGEAYYVNPPDLKMHYLGRPADAFRVMRELGLGISSEDFDNL</sequence>
<organism evidence="1 2">
    <name type="scientific">Candidatus Falkowbacteria bacterium RIFOXYA2_FULL_47_19</name>
    <dbReference type="NCBI Taxonomy" id="1797994"/>
    <lineage>
        <taxon>Bacteria</taxon>
        <taxon>Candidatus Falkowiibacteriota</taxon>
    </lineage>
</organism>
<evidence type="ECO:0008006" key="3">
    <source>
        <dbReference type="Google" id="ProtNLM"/>
    </source>
</evidence>
<dbReference type="InterPro" id="IPR027375">
    <property type="entry name" value="DKNYY"/>
</dbReference>
<evidence type="ECO:0000313" key="1">
    <source>
        <dbReference type="EMBL" id="OGF26259.1"/>
    </source>
</evidence>
<protein>
    <recommendedName>
        <fullName evidence="3">DKNYY family protein</fullName>
    </recommendedName>
</protein>
<dbReference type="EMBL" id="MFGB01000016">
    <property type="protein sequence ID" value="OGF26259.1"/>
    <property type="molecule type" value="Genomic_DNA"/>
</dbReference>
<dbReference type="AlphaFoldDB" id="A0A1F5SHV8"/>
<proteinExistence type="predicted"/>
<gene>
    <name evidence="1" type="ORF">A2227_03160</name>
</gene>
<reference evidence="1 2" key="1">
    <citation type="journal article" date="2016" name="Nat. Commun.">
        <title>Thousands of microbial genomes shed light on interconnected biogeochemical processes in an aquifer system.</title>
        <authorList>
            <person name="Anantharaman K."/>
            <person name="Brown C.T."/>
            <person name="Hug L.A."/>
            <person name="Sharon I."/>
            <person name="Castelle C.J."/>
            <person name="Probst A.J."/>
            <person name="Thomas B.C."/>
            <person name="Singh A."/>
            <person name="Wilkins M.J."/>
            <person name="Karaoz U."/>
            <person name="Brodie E.L."/>
            <person name="Williams K.H."/>
            <person name="Hubbard S.S."/>
            <person name="Banfield J.F."/>
        </authorList>
    </citation>
    <scope>NUCLEOTIDE SEQUENCE [LARGE SCALE GENOMIC DNA]</scope>
</reference>
<dbReference type="Pfam" id="PF13644">
    <property type="entry name" value="DKNYY"/>
    <property type="match status" value="2"/>
</dbReference>
<name>A0A1F5SHV8_9BACT</name>
<evidence type="ECO:0000313" key="2">
    <source>
        <dbReference type="Proteomes" id="UP000178367"/>
    </source>
</evidence>
<dbReference type="Proteomes" id="UP000178367">
    <property type="component" value="Unassembled WGS sequence"/>
</dbReference>
<comment type="caution">
    <text evidence="1">The sequence shown here is derived from an EMBL/GenBank/DDBJ whole genome shotgun (WGS) entry which is preliminary data.</text>
</comment>
<dbReference type="STRING" id="1797994.A2227_03160"/>
<accession>A0A1F5SHV8</accession>